<evidence type="ECO:0000256" key="1">
    <source>
        <dbReference type="ARBA" id="ARBA00022614"/>
    </source>
</evidence>
<dbReference type="InterPro" id="IPR001611">
    <property type="entry name" value="Leu-rich_rpt"/>
</dbReference>
<comment type="caution">
    <text evidence="5">The sequence shown here is derived from an EMBL/GenBank/DDBJ whole genome shotgun (WGS) entry which is preliminary data.</text>
</comment>
<sequence length="212" mass="23918">MSLLKIVFMSINFALIDLVTGGKHCTASNHHLSCVYDVADGQPLAVEKGDIRTLDLSGTSITDLERDYISDYANVVEINLSNCGIRSVGNGSFSDLYKLIKLNLSDNLMTTFNVDSFRDVNPLNVLVLSNNLLISLDSFSLDKFPKLDTLDLTGNALKYLPPNIFIKLIQDPSFNIFTYKNPWDCNDTHWKSDLKKSQYLKIISVYLRMTRH</sequence>
<dbReference type="Proteomes" id="UP001431783">
    <property type="component" value="Unassembled WGS sequence"/>
</dbReference>
<dbReference type="SUPFAM" id="SSF52058">
    <property type="entry name" value="L domain-like"/>
    <property type="match status" value="1"/>
</dbReference>
<evidence type="ECO:0000256" key="2">
    <source>
        <dbReference type="ARBA" id="ARBA00022729"/>
    </source>
</evidence>
<dbReference type="EMBL" id="JARQZJ010000128">
    <property type="protein sequence ID" value="KAK9891341.1"/>
    <property type="molecule type" value="Genomic_DNA"/>
</dbReference>
<keyword evidence="3" id="KW-0677">Repeat</keyword>
<protein>
    <submittedName>
        <fullName evidence="5">Uncharacterized protein</fullName>
    </submittedName>
</protein>
<dbReference type="InterPro" id="IPR050328">
    <property type="entry name" value="Dev_Immune_Receptor"/>
</dbReference>
<keyword evidence="2 4" id="KW-0732">Signal</keyword>
<dbReference type="PANTHER" id="PTHR24373">
    <property type="entry name" value="SLIT RELATED LEUCINE-RICH REPEAT NEURONAL PROTEIN"/>
    <property type="match status" value="1"/>
</dbReference>
<evidence type="ECO:0000256" key="3">
    <source>
        <dbReference type="ARBA" id="ARBA00022737"/>
    </source>
</evidence>
<keyword evidence="6" id="KW-1185">Reference proteome</keyword>
<evidence type="ECO:0000313" key="5">
    <source>
        <dbReference type="EMBL" id="KAK9891341.1"/>
    </source>
</evidence>
<feature type="signal peptide" evidence="4">
    <location>
        <begin position="1"/>
        <end position="21"/>
    </location>
</feature>
<reference evidence="5 6" key="1">
    <citation type="submission" date="2023-03" db="EMBL/GenBank/DDBJ databases">
        <title>Genome insight into feeding habits of ladybird beetles.</title>
        <authorList>
            <person name="Li H.-S."/>
            <person name="Huang Y.-H."/>
            <person name="Pang H."/>
        </authorList>
    </citation>
    <scope>NUCLEOTIDE SEQUENCE [LARGE SCALE GENOMIC DNA]</scope>
    <source>
        <strain evidence="5">SYSU_2023b</strain>
        <tissue evidence="5">Whole body</tissue>
    </source>
</reference>
<evidence type="ECO:0000313" key="6">
    <source>
        <dbReference type="Proteomes" id="UP001431783"/>
    </source>
</evidence>
<dbReference type="InterPro" id="IPR003591">
    <property type="entry name" value="Leu-rich_rpt_typical-subtyp"/>
</dbReference>
<organism evidence="5 6">
    <name type="scientific">Henosepilachna vigintioctopunctata</name>
    <dbReference type="NCBI Taxonomy" id="420089"/>
    <lineage>
        <taxon>Eukaryota</taxon>
        <taxon>Metazoa</taxon>
        <taxon>Ecdysozoa</taxon>
        <taxon>Arthropoda</taxon>
        <taxon>Hexapoda</taxon>
        <taxon>Insecta</taxon>
        <taxon>Pterygota</taxon>
        <taxon>Neoptera</taxon>
        <taxon>Endopterygota</taxon>
        <taxon>Coleoptera</taxon>
        <taxon>Polyphaga</taxon>
        <taxon>Cucujiformia</taxon>
        <taxon>Coccinelloidea</taxon>
        <taxon>Coccinellidae</taxon>
        <taxon>Epilachninae</taxon>
        <taxon>Epilachnini</taxon>
        <taxon>Henosepilachna</taxon>
    </lineage>
</organism>
<dbReference type="SMART" id="SM00369">
    <property type="entry name" value="LRR_TYP"/>
    <property type="match status" value="2"/>
</dbReference>
<gene>
    <name evidence="5" type="ORF">WA026_014582</name>
</gene>
<keyword evidence="1" id="KW-0433">Leucine-rich repeat</keyword>
<name>A0AAW1V6L4_9CUCU</name>
<accession>A0AAW1V6L4</accession>
<dbReference type="InterPro" id="IPR032675">
    <property type="entry name" value="LRR_dom_sf"/>
</dbReference>
<dbReference type="AlphaFoldDB" id="A0AAW1V6L4"/>
<dbReference type="Pfam" id="PF13855">
    <property type="entry name" value="LRR_8"/>
    <property type="match status" value="1"/>
</dbReference>
<evidence type="ECO:0000256" key="4">
    <source>
        <dbReference type="SAM" id="SignalP"/>
    </source>
</evidence>
<dbReference type="Gene3D" id="3.80.10.10">
    <property type="entry name" value="Ribonuclease Inhibitor"/>
    <property type="match status" value="1"/>
</dbReference>
<dbReference type="PANTHER" id="PTHR24373:SF275">
    <property type="entry name" value="TIR DOMAIN-CONTAINING PROTEIN"/>
    <property type="match status" value="1"/>
</dbReference>
<feature type="chain" id="PRO_5043620914" evidence="4">
    <location>
        <begin position="22"/>
        <end position="212"/>
    </location>
</feature>
<proteinExistence type="predicted"/>